<evidence type="ECO:0000313" key="3">
    <source>
        <dbReference type="Proteomes" id="UP000054107"/>
    </source>
</evidence>
<proteinExistence type="predicted"/>
<feature type="compositionally biased region" description="Low complexity" evidence="1">
    <location>
        <begin position="89"/>
        <end position="98"/>
    </location>
</feature>
<gene>
    <name evidence="2" type="primary">PARPA_06133.1 scaffold 21287</name>
</gene>
<keyword evidence="3" id="KW-1185">Reference proteome</keyword>
<name>A0A0B7N9Z3_9FUNG</name>
<evidence type="ECO:0000256" key="1">
    <source>
        <dbReference type="SAM" id="MobiDB-lite"/>
    </source>
</evidence>
<dbReference type="EMBL" id="LN727569">
    <property type="protein sequence ID" value="CEP12200.1"/>
    <property type="molecule type" value="Genomic_DNA"/>
</dbReference>
<dbReference type="AlphaFoldDB" id="A0A0B7N9Z3"/>
<accession>A0A0B7N9Z3</accession>
<organism evidence="2 3">
    <name type="scientific">Parasitella parasitica</name>
    <dbReference type="NCBI Taxonomy" id="35722"/>
    <lineage>
        <taxon>Eukaryota</taxon>
        <taxon>Fungi</taxon>
        <taxon>Fungi incertae sedis</taxon>
        <taxon>Mucoromycota</taxon>
        <taxon>Mucoromycotina</taxon>
        <taxon>Mucoromycetes</taxon>
        <taxon>Mucorales</taxon>
        <taxon>Mucorineae</taxon>
        <taxon>Mucoraceae</taxon>
        <taxon>Parasitella</taxon>
    </lineage>
</organism>
<dbReference type="Proteomes" id="UP000054107">
    <property type="component" value="Unassembled WGS sequence"/>
</dbReference>
<sequence length="182" mass="19875">MPLKSSTRRCDSALARTSSGTKLFASVQMFLLKHWHINIALCEGTYISIARLLPLSLTEEKVVASSGLFATAPSASFNFAMPKRPSRETSTTSSSSASDCPSVHDSAATNKTSFNCNCKISEPQSQRILKTYSSIFYKKWILASGDVVEGKMMQLASVSTFEHPVHSFFLVVQNEVVALSPQ</sequence>
<reference evidence="2 3" key="1">
    <citation type="submission" date="2014-09" db="EMBL/GenBank/DDBJ databases">
        <authorList>
            <person name="Ellenberger Sabrina"/>
        </authorList>
    </citation>
    <scope>NUCLEOTIDE SEQUENCE [LARGE SCALE GENOMIC DNA]</scope>
    <source>
        <strain evidence="2 3">CBS 412.66</strain>
    </source>
</reference>
<protein>
    <submittedName>
        <fullName evidence="2">Uncharacterized protein</fullName>
    </submittedName>
</protein>
<evidence type="ECO:0000313" key="2">
    <source>
        <dbReference type="EMBL" id="CEP12200.1"/>
    </source>
</evidence>
<feature type="region of interest" description="Disordered" evidence="1">
    <location>
        <begin position="80"/>
        <end position="103"/>
    </location>
</feature>